<evidence type="ECO:0000313" key="17">
    <source>
        <dbReference type="Proteomes" id="UP000252585"/>
    </source>
</evidence>
<evidence type="ECO:0000256" key="6">
    <source>
        <dbReference type="ARBA" id="ARBA00022737"/>
    </source>
</evidence>
<feature type="transmembrane region" description="Helical" evidence="13">
    <location>
        <begin position="6"/>
        <end position="25"/>
    </location>
</feature>
<feature type="active site" evidence="13">
    <location>
        <position position="222"/>
    </location>
</feature>
<keyword evidence="9 13" id="KW-0472">Membrane</keyword>
<comment type="caution">
    <text evidence="16">The sequence shown here is derived from an EMBL/GenBank/DDBJ whole genome shotgun (WGS) entry which is preliminary data.</text>
</comment>
<evidence type="ECO:0000256" key="3">
    <source>
        <dbReference type="ARBA" id="ARBA00022516"/>
    </source>
</evidence>
<keyword evidence="2 13" id="KW-1003">Cell membrane</keyword>
<dbReference type="SUPFAM" id="SSF56024">
    <property type="entry name" value="Phospholipase D/nuclease"/>
    <property type="match status" value="2"/>
</dbReference>
<dbReference type="CDD" id="cd09112">
    <property type="entry name" value="PLDc_CLS_2"/>
    <property type="match status" value="1"/>
</dbReference>
<keyword evidence="3 13" id="KW-0444">Lipid biosynthesis</keyword>
<evidence type="ECO:0000259" key="15">
    <source>
        <dbReference type="PROSITE" id="PS50035"/>
    </source>
</evidence>
<evidence type="ECO:0000256" key="14">
    <source>
        <dbReference type="NCBIfam" id="TIGR04265"/>
    </source>
</evidence>
<dbReference type="EC" id="2.7.8.-" evidence="13 14"/>
<comment type="function">
    <text evidence="12 13">Catalyzes the reversible phosphatidyl group transfer from one phosphatidylglycerol molecule to another to form cardiolipin (CL) (diphosphatidylglycerol) and glycerol.</text>
</comment>
<dbReference type="NCBIfam" id="TIGR04265">
    <property type="entry name" value="bac_cardiolipin"/>
    <property type="match status" value="1"/>
</dbReference>
<evidence type="ECO:0000256" key="1">
    <source>
        <dbReference type="ARBA" id="ARBA00004651"/>
    </source>
</evidence>
<keyword evidence="5 13" id="KW-0812">Transmembrane</keyword>
<keyword evidence="6" id="KW-0677">Repeat</keyword>
<comment type="similarity">
    <text evidence="13">Belongs to the phospholipase D family. Cardiolipin synthase subfamily.</text>
</comment>
<protein>
    <recommendedName>
        <fullName evidence="13 14">Cardiolipin synthase</fullName>
        <shortName evidence="13">CL synthase</shortName>
        <ecNumber evidence="13 14">2.7.8.-</ecNumber>
    </recommendedName>
</protein>
<dbReference type="InterPro" id="IPR022924">
    <property type="entry name" value="Cardiolipin_synthase"/>
</dbReference>
<comment type="catalytic activity">
    <reaction evidence="13">
        <text>2 a 1,2-diacyl-sn-glycero-3-phospho-(1'-sn-glycerol) = a cardiolipin + glycerol</text>
        <dbReference type="Rhea" id="RHEA:31451"/>
        <dbReference type="ChEBI" id="CHEBI:17754"/>
        <dbReference type="ChEBI" id="CHEBI:62237"/>
        <dbReference type="ChEBI" id="CHEBI:64716"/>
    </reaction>
</comment>
<evidence type="ECO:0000256" key="11">
    <source>
        <dbReference type="ARBA" id="ARBA00023264"/>
    </source>
</evidence>
<feature type="domain" description="PLD phosphodiesterase" evidence="15">
    <location>
        <begin position="393"/>
        <end position="420"/>
    </location>
</feature>
<dbReference type="GO" id="GO:0008808">
    <property type="term" value="F:cardiolipin synthase activity"/>
    <property type="evidence" value="ECO:0007669"/>
    <property type="project" value="UniProtKB-UniRule"/>
</dbReference>
<feature type="active site" evidence="13">
    <location>
        <position position="400"/>
    </location>
</feature>
<feature type="active site" evidence="13">
    <location>
        <position position="398"/>
    </location>
</feature>
<sequence>MDITPYLLGFIIFFNIVLAFAIVFLERRNPTATWAWLMVLLFIPVAGFILYLVFGRKLSNKSIFTWDTKSKLGVKTAVQHQLREMEHGKYQISDEQMLPYKDIFYLHLRNNDALITQDNKVDVFTDGKKKFNELLKDMDKATDHIHLLYYTIRDDSLGQRVAQMVAKKAKEGVQVKVLYDDMGSRTISKKIIRLMRDAGADVDSFFPPLIPKVNLKINHRNHRKIAVIDGKVGYIGGFNIGDEYLGYKKKFGYWRDTHLRITGSAVLHLQTRFILDWNQASRNDIVYDERYYQAEPAGTVGMQIVSSGPDSEWEQIKHGYIKMIMSAKKYVFIQTPYFIPDESLLDALKIASLSGIDVRIMIPNKPDHPFVYWATYSYVGDLLSAGATVYIYQNGFLHAKTIVVDGKIASVGTANIDVRSFRLNFEVNAFLYNETLVEMLVDEFEKDMEYVSELTFALYKQRSLWIRFKESLARLISPIL</sequence>
<evidence type="ECO:0000256" key="13">
    <source>
        <dbReference type="HAMAP-Rule" id="MF_01916"/>
    </source>
</evidence>
<evidence type="ECO:0000256" key="8">
    <source>
        <dbReference type="ARBA" id="ARBA00023098"/>
    </source>
</evidence>
<dbReference type="Proteomes" id="UP000252585">
    <property type="component" value="Unassembled WGS sequence"/>
</dbReference>
<dbReference type="InterPro" id="IPR030874">
    <property type="entry name" value="Cardiolipin_synth_Firmi"/>
</dbReference>
<keyword evidence="7 13" id="KW-1133">Transmembrane helix</keyword>
<dbReference type="OrthoDB" id="9762009at2"/>
<dbReference type="HAMAP" id="MF_01916">
    <property type="entry name" value="Cardiolipin_synth_Cls"/>
    <property type="match status" value="1"/>
</dbReference>
<dbReference type="FunFam" id="3.30.870.10:FF:000014">
    <property type="entry name" value="Cardiolipin synthase"/>
    <property type="match status" value="1"/>
</dbReference>
<keyword evidence="4 13" id="KW-0808">Transferase</keyword>
<gene>
    <name evidence="16" type="ORF">DFR57_101394</name>
</gene>
<dbReference type="Pfam" id="PF13091">
    <property type="entry name" value="PLDc_2"/>
    <property type="match status" value="2"/>
</dbReference>
<evidence type="ECO:0000256" key="2">
    <source>
        <dbReference type="ARBA" id="ARBA00022475"/>
    </source>
</evidence>
<keyword evidence="17" id="KW-1185">Reference proteome</keyword>
<dbReference type="EMBL" id="QPJJ01000001">
    <property type="protein sequence ID" value="RCW77519.1"/>
    <property type="molecule type" value="Genomic_DNA"/>
</dbReference>
<evidence type="ECO:0000256" key="7">
    <source>
        <dbReference type="ARBA" id="ARBA00022989"/>
    </source>
</evidence>
<dbReference type="PROSITE" id="PS50035">
    <property type="entry name" value="PLD"/>
    <property type="match status" value="2"/>
</dbReference>
<keyword evidence="11 13" id="KW-1208">Phospholipid metabolism</keyword>
<comment type="subcellular location">
    <subcellularLocation>
        <location evidence="1 13">Cell membrane</location>
        <topology evidence="1 13">Multi-pass membrane protein</topology>
    </subcellularLocation>
</comment>
<accession>A0A368YCW4</accession>
<feature type="transmembrane region" description="Helical" evidence="13">
    <location>
        <begin position="32"/>
        <end position="54"/>
    </location>
</feature>
<proteinExistence type="inferred from homology"/>
<dbReference type="InterPro" id="IPR001736">
    <property type="entry name" value="PLipase_D/transphosphatidylase"/>
</dbReference>
<dbReference type="PANTHER" id="PTHR21248:SF22">
    <property type="entry name" value="PHOSPHOLIPASE D"/>
    <property type="match status" value="1"/>
</dbReference>
<reference evidence="16 17" key="1">
    <citation type="submission" date="2018-07" db="EMBL/GenBank/DDBJ databases">
        <title>Genomic Encyclopedia of Type Strains, Phase IV (KMG-IV): sequencing the most valuable type-strain genomes for metagenomic binning, comparative biology and taxonomic classification.</title>
        <authorList>
            <person name="Goeker M."/>
        </authorList>
    </citation>
    <scope>NUCLEOTIDE SEQUENCE [LARGE SCALE GENOMIC DNA]</scope>
    <source>
        <strain evidence="16 17">DSM 27696</strain>
    </source>
</reference>
<dbReference type="InterPro" id="IPR025202">
    <property type="entry name" value="PLD-like_dom"/>
</dbReference>
<evidence type="ECO:0000313" key="16">
    <source>
        <dbReference type="EMBL" id="RCW77519.1"/>
    </source>
</evidence>
<evidence type="ECO:0000256" key="4">
    <source>
        <dbReference type="ARBA" id="ARBA00022679"/>
    </source>
</evidence>
<keyword evidence="10 13" id="KW-0594">Phospholipid biosynthesis</keyword>
<dbReference type="InterPro" id="IPR027379">
    <property type="entry name" value="CLS_N"/>
</dbReference>
<evidence type="ECO:0000256" key="12">
    <source>
        <dbReference type="ARBA" id="ARBA00057569"/>
    </source>
</evidence>
<evidence type="ECO:0000256" key="9">
    <source>
        <dbReference type="ARBA" id="ARBA00023136"/>
    </source>
</evidence>
<dbReference type="PANTHER" id="PTHR21248">
    <property type="entry name" value="CARDIOLIPIN SYNTHASE"/>
    <property type="match status" value="1"/>
</dbReference>
<dbReference type="Gene3D" id="3.30.870.10">
    <property type="entry name" value="Endonuclease Chain A"/>
    <property type="match status" value="2"/>
</dbReference>
<evidence type="ECO:0000256" key="10">
    <source>
        <dbReference type="ARBA" id="ARBA00023209"/>
    </source>
</evidence>
<evidence type="ECO:0000256" key="5">
    <source>
        <dbReference type="ARBA" id="ARBA00022692"/>
    </source>
</evidence>
<feature type="active site" evidence="13">
    <location>
        <position position="229"/>
    </location>
</feature>
<dbReference type="AlphaFoldDB" id="A0A368YCW4"/>
<dbReference type="Pfam" id="PF13396">
    <property type="entry name" value="PLDc_N"/>
    <property type="match status" value="1"/>
</dbReference>
<feature type="active site" evidence="13">
    <location>
        <position position="405"/>
    </location>
</feature>
<feature type="domain" description="PLD phosphodiesterase" evidence="15">
    <location>
        <begin position="217"/>
        <end position="244"/>
    </location>
</feature>
<dbReference type="RefSeq" id="WP_114351441.1">
    <property type="nucleotide sequence ID" value="NZ_QPJJ01000001.1"/>
</dbReference>
<dbReference type="GO" id="GO:0005886">
    <property type="term" value="C:plasma membrane"/>
    <property type="evidence" value="ECO:0007669"/>
    <property type="project" value="UniProtKB-SubCell"/>
</dbReference>
<dbReference type="FunFam" id="3.30.870.10:FF:000021">
    <property type="entry name" value="Cardiolipin synthase"/>
    <property type="match status" value="1"/>
</dbReference>
<keyword evidence="8 13" id="KW-0443">Lipid metabolism</keyword>
<dbReference type="CDD" id="cd09110">
    <property type="entry name" value="PLDc_CLS_1"/>
    <property type="match status" value="1"/>
</dbReference>
<dbReference type="GO" id="GO:0032049">
    <property type="term" value="P:cardiolipin biosynthetic process"/>
    <property type="evidence" value="ECO:0007669"/>
    <property type="project" value="UniProtKB-UniRule"/>
</dbReference>
<feature type="active site" evidence="13">
    <location>
        <position position="224"/>
    </location>
</feature>
<name>A0A368YCW4_9BACI</name>
<dbReference type="SMART" id="SM00155">
    <property type="entry name" value="PLDc"/>
    <property type="match status" value="2"/>
</dbReference>
<organism evidence="16 17">
    <name type="scientific">Saliterribacillus persicus</name>
    <dbReference type="NCBI Taxonomy" id="930114"/>
    <lineage>
        <taxon>Bacteria</taxon>
        <taxon>Bacillati</taxon>
        <taxon>Bacillota</taxon>
        <taxon>Bacilli</taxon>
        <taxon>Bacillales</taxon>
        <taxon>Bacillaceae</taxon>
        <taxon>Saliterribacillus</taxon>
    </lineage>
</organism>